<dbReference type="AlphaFoldDB" id="A0A9P9YFH2"/>
<protein>
    <submittedName>
        <fullName evidence="2">Uncharacterized protein</fullName>
    </submittedName>
</protein>
<feature type="region of interest" description="Disordered" evidence="1">
    <location>
        <begin position="1"/>
        <end position="94"/>
    </location>
</feature>
<accession>A0A9P9YFH2</accession>
<evidence type="ECO:0000313" key="2">
    <source>
        <dbReference type="EMBL" id="KAI8036003.1"/>
    </source>
</evidence>
<name>A0A9P9YFH2_9MUSC</name>
<keyword evidence="3" id="KW-1185">Reference proteome</keyword>
<sequence>MPLGGPAEPPASPTSTDDSDVGADDRFWRDRPRGPLEHAIADPNQAWEDYAGDIAPAPEDSEPGSGLSSQHEDSDDERDDVLDIHAEEGPVALD</sequence>
<dbReference type="Proteomes" id="UP001059596">
    <property type="component" value="Unassembled WGS sequence"/>
</dbReference>
<dbReference type="EMBL" id="JAMKOV010000025">
    <property type="protein sequence ID" value="KAI8036003.1"/>
    <property type="molecule type" value="Genomic_DNA"/>
</dbReference>
<feature type="compositionally biased region" description="Basic and acidic residues" evidence="1">
    <location>
        <begin position="23"/>
        <end position="40"/>
    </location>
</feature>
<evidence type="ECO:0000313" key="3">
    <source>
        <dbReference type="Proteomes" id="UP001059596"/>
    </source>
</evidence>
<reference evidence="2" key="1">
    <citation type="journal article" date="2023" name="Genome Biol. Evol.">
        <title>Long-read-based Genome Assembly of Drosophila gunungcola Reveals Fewer Chemosensory Genes in Flower-breeding Species.</title>
        <authorList>
            <person name="Negi A."/>
            <person name="Liao B.Y."/>
            <person name="Yeh S.D."/>
        </authorList>
    </citation>
    <scope>NUCLEOTIDE SEQUENCE</scope>
    <source>
        <strain evidence="2">Sukarami</strain>
    </source>
</reference>
<evidence type="ECO:0000256" key="1">
    <source>
        <dbReference type="SAM" id="MobiDB-lite"/>
    </source>
</evidence>
<organism evidence="2 3">
    <name type="scientific">Drosophila gunungcola</name>
    <name type="common">fruit fly</name>
    <dbReference type="NCBI Taxonomy" id="103775"/>
    <lineage>
        <taxon>Eukaryota</taxon>
        <taxon>Metazoa</taxon>
        <taxon>Ecdysozoa</taxon>
        <taxon>Arthropoda</taxon>
        <taxon>Hexapoda</taxon>
        <taxon>Insecta</taxon>
        <taxon>Pterygota</taxon>
        <taxon>Neoptera</taxon>
        <taxon>Endopterygota</taxon>
        <taxon>Diptera</taxon>
        <taxon>Brachycera</taxon>
        <taxon>Muscomorpha</taxon>
        <taxon>Ephydroidea</taxon>
        <taxon>Drosophilidae</taxon>
        <taxon>Drosophila</taxon>
        <taxon>Sophophora</taxon>
    </lineage>
</organism>
<comment type="caution">
    <text evidence="2">The sequence shown here is derived from an EMBL/GenBank/DDBJ whole genome shotgun (WGS) entry which is preliminary data.</text>
</comment>
<gene>
    <name evidence="2" type="ORF">M5D96_011219</name>
</gene>
<proteinExistence type="predicted"/>